<dbReference type="AlphaFoldDB" id="A0A8H9LJR7"/>
<gene>
    <name evidence="1" type="ORF">GCM10010502_00070</name>
</gene>
<organism evidence="1 2">
    <name type="scientific">Kitasatospora aureofaciens</name>
    <name type="common">Streptomyces aureofaciens</name>
    <dbReference type="NCBI Taxonomy" id="1894"/>
    <lineage>
        <taxon>Bacteria</taxon>
        <taxon>Bacillati</taxon>
        <taxon>Actinomycetota</taxon>
        <taxon>Actinomycetes</taxon>
        <taxon>Kitasatosporales</taxon>
        <taxon>Streptomycetaceae</taxon>
        <taxon>Kitasatospora</taxon>
    </lineage>
</organism>
<dbReference type="Proteomes" id="UP000610124">
    <property type="component" value="Unassembled WGS sequence"/>
</dbReference>
<accession>A0A8H9LJR7</accession>
<evidence type="ECO:0000313" key="2">
    <source>
        <dbReference type="Proteomes" id="UP000610124"/>
    </source>
</evidence>
<reference evidence="1" key="2">
    <citation type="submission" date="2020-09" db="EMBL/GenBank/DDBJ databases">
        <authorList>
            <person name="Sun Q."/>
            <person name="Ohkuma M."/>
        </authorList>
    </citation>
    <scope>NUCLEOTIDE SEQUENCE</scope>
    <source>
        <strain evidence="1">JCM 4434</strain>
    </source>
</reference>
<comment type="caution">
    <text evidence="1">The sequence shown here is derived from an EMBL/GenBank/DDBJ whole genome shotgun (WGS) entry which is preliminary data.</text>
</comment>
<proteinExistence type="predicted"/>
<name>A0A8H9LJR7_KITAU</name>
<evidence type="ECO:0000313" key="1">
    <source>
        <dbReference type="EMBL" id="GGU54037.1"/>
    </source>
</evidence>
<sequence length="122" mass="13635">MAGRGAGPAVSLARMYNDGLVTCTARELVIRRYYFPLASAKRIPYERIRGLQQVPLSRLGGRWRIWGSGDFVHYFNLDPGRVDKSVAFVLDLGARVKPVITPDEPDRLVAALAEHRIEVTRG</sequence>
<protein>
    <submittedName>
        <fullName evidence="1">Uncharacterized protein</fullName>
    </submittedName>
</protein>
<reference evidence="1" key="1">
    <citation type="journal article" date="2014" name="Int. J. Syst. Evol. Microbiol.">
        <title>Complete genome sequence of Corynebacterium casei LMG S-19264T (=DSM 44701T), isolated from a smear-ripened cheese.</title>
        <authorList>
            <consortium name="US DOE Joint Genome Institute (JGI-PGF)"/>
            <person name="Walter F."/>
            <person name="Albersmeier A."/>
            <person name="Kalinowski J."/>
            <person name="Ruckert C."/>
        </authorList>
    </citation>
    <scope>NUCLEOTIDE SEQUENCE</scope>
    <source>
        <strain evidence="1">JCM 4434</strain>
    </source>
</reference>
<dbReference type="EMBL" id="BMUB01000001">
    <property type="protein sequence ID" value="GGU54037.1"/>
    <property type="molecule type" value="Genomic_DNA"/>
</dbReference>